<feature type="compositionally biased region" description="Basic and acidic residues" evidence="1">
    <location>
        <begin position="173"/>
        <end position="190"/>
    </location>
</feature>
<proteinExistence type="predicted"/>
<feature type="region of interest" description="Disordered" evidence="1">
    <location>
        <begin position="157"/>
        <end position="273"/>
    </location>
</feature>
<feature type="compositionally biased region" description="Polar residues" evidence="1">
    <location>
        <begin position="255"/>
        <end position="264"/>
    </location>
</feature>
<keyword evidence="4" id="KW-1185">Reference proteome</keyword>
<organism evidence="3 4">
    <name type="scientific">Portunus trituberculatus</name>
    <name type="common">Swimming crab</name>
    <name type="synonym">Neptunus trituberculatus</name>
    <dbReference type="NCBI Taxonomy" id="210409"/>
    <lineage>
        <taxon>Eukaryota</taxon>
        <taxon>Metazoa</taxon>
        <taxon>Ecdysozoa</taxon>
        <taxon>Arthropoda</taxon>
        <taxon>Crustacea</taxon>
        <taxon>Multicrustacea</taxon>
        <taxon>Malacostraca</taxon>
        <taxon>Eumalacostraca</taxon>
        <taxon>Eucarida</taxon>
        <taxon>Decapoda</taxon>
        <taxon>Pleocyemata</taxon>
        <taxon>Brachyura</taxon>
        <taxon>Eubrachyura</taxon>
        <taxon>Portunoidea</taxon>
        <taxon>Portunidae</taxon>
        <taxon>Portuninae</taxon>
        <taxon>Portunus</taxon>
    </lineage>
</organism>
<reference evidence="3 4" key="1">
    <citation type="submission" date="2019-05" db="EMBL/GenBank/DDBJ databases">
        <title>Another draft genome of Portunus trituberculatus and its Hox gene families provides insights of decapod evolution.</title>
        <authorList>
            <person name="Jeong J.-H."/>
            <person name="Song I."/>
            <person name="Kim S."/>
            <person name="Choi T."/>
            <person name="Kim D."/>
            <person name="Ryu S."/>
            <person name="Kim W."/>
        </authorList>
    </citation>
    <scope>NUCLEOTIDE SEQUENCE [LARGE SCALE GENOMIC DNA]</scope>
    <source>
        <tissue evidence="3">Muscle</tissue>
    </source>
</reference>
<feature type="compositionally biased region" description="Basic and acidic residues" evidence="1">
    <location>
        <begin position="200"/>
        <end position="209"/>
    </location>
</feature>
<keyword evidence="2" id="KW-0732">Signal</keyword>
<accession>A0A5B7CQ22</accession>
<dbReference type="AlphaFoldDB" id="A0A5B7CQ22"/>
<evidence type="ECO:0000256" key="1">
    <source>
        <dbReference type="SAM" id="MobiDB-lite"/>
    </source>
</evidence>
<dbReference type="EMBL" id="VSRR010000181">
    <property type="protein sequence ID" value="MPC11792.1"/>
    <property type="molecule type" value="Genomic_DNA"/>
</dbReference>
<sequence length="273" mass="29284">MWTKREYRWVSNASLVFIISTLLRCSNTDEWNKLSDEVEFPAVTLINGACHSTPLRCANFTSSINCYIGQHLHVTPLLAMLDECLGLAPLVRSPASSSAFVVELPRNSGRDWPATPPHSHRLPLSADNMGVARRQVAAVKCLQHAMGGDTCSATLVMDEKGGRNRGRGGGRTGTRERKGARGTRAREGRRVGGRNTAGEGGREEHEQGRKGRRQKHGGEGRKGGTQARKGGREKQGGGGSRALGHKLSKAAGDSRGSNIHTDSLVSERGSSVG</sequence>
<evidence type="ECO:0000256" key="2">
    <source>
        <dbReference type="SAM" id="SignalP"/>
    </source>
</evidence>
<feature type="chain" id="PRO_5023123943" evidence="2">
    <location>
        <begin position="29"/>
        <end position="273"/>
    </location>
</feature>
<evidence type="ECO:0000313" key="4">
    <source>
        <dbReference type="Proteomes" id="UP000324222"/>
    </source>
</evidence>
<protein>
    <submittedName>
        <fullName evidence="3">Uncharacterized protein</fullName>
    </submittedName>
</protein>
<evidence type="ECO:0000313" key="3">
    <source>
        <dbReference type="EMBL" id="MPC11792.1"/>
    </source>
</evidence>
<gene>
    <name evidence="3" type="ORF">E2C01_004467</name>
</gene>
<feature type="signal peptide" evidence="2">
    <location>
        <begin position="1"/>
        <end position="28"/>
    </location>
</feature>
<name>A0A5B7CQ22_PORTR</name>
<dbReference type="Proteomes" id="UP000324222">
    <property type="component" value="Unassembled WGS sequence"/>
</dbReference>
<comment type="caution">
    <text evidence="3">The sequence shown here is derived from an EMBL/GenBank/DDBJ whole genome shotgun (WGS) entry which is preliminary data.</text>
</comment>